<sequence length="1017" mass="116346">MENQNAFITAKTFFTILLLTLSLLPGRSQEWQQQVDYVIDVSLDTAKKTLSGELTMTYHNNSPEALSEIKLHLWNNAYKDKGSFFDRQNLASNDSKFYWADEEKMGGYQEIAFTQNGDELAWTHPKNNIEYVSVVLPTPLSSGSSTNIDISFTSKIPYIFSRGGWAPHFFALTQWFPKAAVYDQEGWHLFPYLEMGEYFSEFGDYKVSIEVPKSYKIGATGVKTDSSVVDTSHVRHTFIAENVLDFAWFAGDDMISVHKSITLDNGHPVDLHYYAPKNYILNDVKVADSLVPQIEGVVNNNLSPIEMLERSLRFYSQEVAPYPYPQVSVVVGPLNTGSGMEYPMITLIGPTPNPMSLDRVIAHEVGHNWFQGILGFNERKSPYLDEGINSFYENKYMDQHYGIESRNFQFMYARTDLDFNQLLYLGSYQRGDLVPVNTHTHDMDLMQYYFNGYMIPPTLFQKLEEVTGPAQFKQNIIDFYQNHRFSHPTIDDLRRVFVKNDPEQRDFSWFFDDILTTMKPYDVAITEVKPDGDMYRVTVENRGSIPAPVTLKAYDGAKVMATRTTKDFKGTTTVSFPMDDYDYFAVDHRLVIDQTPHNNKYEFIPVRKQKFLNPVAGLNNPGINKIWFDPYISYNYIDGATFGLGLHNITLPGNNFEFYVQPGFGVGSNEIVGLAGMDYFLPKNNSAMRYINFGWSAKRYSYQANEEAGYHLNYFRINPHFKIAFQTSDKFNPWYKTLKISAPIVNQQTPAFNDMGEFDQKENFWRVYPRAHFQLRKYSPVNNVEVNLKAEFLSYDGFQNSAEQYLKTSVELKTDYAYAPEQRVYARFYLGGFPVNSARNIGSVANYLVPGTLGISSQSYHDYAFDGYFFDRSEQSSGILKRQIRMEDGGFKNYLGSSYAMVTGNSNSFLGAINLSLDLPVIGKKFPLKPYVDLGIYDDATPSGTGSTFLYSGGIQLGRDKWPVAIYLPLFGSEEIMNIHKEQGNLWKRLSFRMSLENFGVSEKLRDTPLSQIGIFQ</sequence>
<evidence type="ECO:0000259" key="3">
    <source>
        <dbReference type="Pfam" id="PF01433"/>
    </source>
</evidence>
<gene>
    <name evidence="4" type="ORF">KUV50_14510</name>
</gene>
<feature type="binding site" evidence="2">
    <location>
        <position position="386"/>
    </location>
    <ligand>
        <name>Zn(2+)</name>
        <dbReference type="ChEBI" id="CHEBI:29105"/>
        <note>catalytic</note>
    </ligand>
</feature>
<evidence type="ECO:0000256" key="1">
    <source>
        <dbReference type="PIRSR" id="PIRSR634015-1"/>
    </source>
</evidence>
<dbReference type="EMBL" id="JAHVHU010000013">
    <property type="protein sequence ID" value="MBY5959360.1"/>
    <property type="molecule type" value="Genomic_DNA"/>
</dbReference>
<dbReference type="SUPFAM" id="SSF55486">
    <property type="entry name" value="Metalloproteases ('zincins'), catalytic domain"/>
    <property type="match status" value="1"/>
</dbReference>
<dbReference type="AlphaFoldDB" id="A0A953HVR4"/>
<dbReference type="PANTHER" id="PTHR45726:SF3">
    <property type="entry name" value="LEUKOTRIENE A-4 HYDROLASE"/>
    <property type="match status" value="1"/>
</dbReference>
<dbReference type="InterPro" id="IPR034015">
    <property type="entry name" value="M1_LTA4H"/>
</dbReference>
<comment type="cofactor">
    <cofactor evidence="2">
        <name>Zn(2+)</name>
        <dbReference type="ChEBI" id="CHEBI:29105"/>
    </cofactor>
    <text evidence="2">Binds 1 zinc ion per subunit.</text>
</comment>
<dbReference type="CDD" id="cd09604">
    <property type="entry name" value="M1_APN_like"/>
    <property type="match status" value="1"/>
</dbReference>
<comment type="caution">
    <text evidence="4">The sequence shown here is derived from an EMBL/GenBank/DDBJ whole genome shotgun (WGS) entry which is preliminary data.</text>
</comment>
<reference evidence="4" key="1">
    <citation type="submission" date="2021-06" db="EMBL/GenBank/DDBJ databases">
        <title>44 bacteria genomes isolated from Dapeng, Shenzhen.</title>
        <authorList>
            <person name="Zheng W."/>
            <person name="Yu S."/>
            <person name="Huang Y."/>
        </authorList>
    </citation>
    <scope>NUCLEOTIDE SEQUENCE</scope>
    <source>
        <strain evidence="4">DP5N28-2</strain>
    </source>
</reference>
<dbReference type="Gene3D" id="1.10.390.10">
    <property type="entry name" value="Neutral Protease Domain 2"/>
    <property type="match status" value="1"/>
</dbReference>
<proteinExistence type="predicted"/>
<protein>
    <submittedName>
        <fullName evidence="4">M1 family metallopeptidase</fullName>
    </submittedName>
</protein>
<dbReference type="Proteomes" id="UP000753961">
    <property type="component" value="Unassembled WGS sequence"/>
</dbReference>
<organism evidence="4 5">
    <name type="scientific">Membranihabitans marinus</name>
    <dbReference type="NCBI Taxonomy" id="1227546"/>
    <lineage>
        <taxon>Bacteria</taxon>
        <taxon>Pseudomonadati</taxon>
        <taxon>Bacteroidota</taxon>
        <taxon>Saprospiria</taxon>
        <taxon>Saprospirales</taxon>
        <taxon>Saprospiraceae</taxon>
        <taxon>Membranihabitans</taxon>
    </lineage>
</organism>
<keyword evidence="2" id="KW-0862">Zinc</keyword>
<dbReference type="GO" id="GO:0008270">
    <property type="term" value="F:zinc ion binding"/>
    <property type="evidence" value="ECO:0007669"/>
    <property type="project" value="InterPro"/>
</dbReference>
<accession>A0A953HVR4</accession>
<feature type="domain" description="Peptidase M1 membrane alanine aminopeptidase" evidence="3">
    <location>
        <begin position="307"/>
        <end position="499"/>
    </location>
</feature>
<feature type="binding site" evidence="2">
    <location>
        <position position="367"/>
    </location>
    <ligand>
        <name>Zn(2+)</name>
        <dbReference type="ChEBI" id="CHEBI:29105"/>
        <note>catalytic</note>
    </ligand>
</feature>
<dbReference type="GO" id="GO:0008237">
    <property type="term" value="F:metallopeptidase activity"/>
    <property type="evidence" value="ECO:0007669"/>
    <property type="project" value="InterPro"/>
</dbReference>
<dbReference type="RefSeq" id="WP_222580893.1">
    <property type="nucleotide sequence ID" value="NZ_JAHVHU010000013.1"/>
</dbReference>
<dbReference type="PANTHER" id="PTHR45726">
    <property type="entry name" value="LEUKOTRIENE A-4 HYDROLASE"/>
    <property type="match status" value="1"/>
</dbReference>
<evidence type="ECO:0000313" key="4">
    <source>
        <dbReference type="EMBL" id="MBY5959360.1"/>
    </source>
</evidence>
<feature type="active site" description="Proton acceptor" evidence="1">
    <location>
        <position position="364"/>
    </location>
</feature>
<keyword evidence="5" id="KW-1185">Reference proteome</keyword>
<evidence type="ECO:0000313" key="5">
    <source>
        <dbReference type="Proteomes" id="UP000753961"/>
    </source>
</evidence>
<evidence type="ECO:0000256" key="2">
    <source>
        <dbReference type="PIRSR" id="PIRSR634015-3"/>
    </source>
</evidence>
<dbReference type="Pfam" id="PF01433">
    <property type="entry name" value="Peptidase_M1"/>
    <property type="match status" value="1"/>
</dbReference>
<feature type="active site" description="Proton donor" evidence="1">
    <location>
        <position position="453"/>
    </location>
</feature>
<dbReference type="InterPro" id="IPR014782">
    <property type="entry name" value="Peptidase_M1_dom"/>
</dbReference>
<name>A0A953HVR4_9BACT</name>
<feature type="binding site" evidence="2">
    <location>
        <position position="363"/>
    </location>
    <ligand>
        <name>Zn(2+)</name>
        <dbReference type="ChEBI" id="CHEBI:29105"/>
        <note>catalytic</note>
    </ligand>
</feature>
<dbReference type="InterPro" id="IPR027268">
    <property type="entry name" value="Peptidase_M4/M1_CTD_sf"/>
</dbReference>
<keyword evidence="2" id="KW-0479">Metal-binding</keyword>